<dbReference type="SUPFAM" id="SSF109604">
    <property type="entry name" value="HD-domain/PDEase-like"/>
    <property type="match status" value="1"/>
</dbReference>
<reference evidence="2" key="1">
    <citation type="submission" date="2020-01" db="EMBL/GenBank/DDBJ databases">
        <title>Insect and environment-associated Actinomycetes.</title>
        <authorList>
            <person name="Currrie C."/>
            <person name="Chevrette M."/>
            <person name="Carlson C."/>
            <person name="Stubbendieck R."/>
            <person name="Wendt-Pienkowski E."/>
        </authorList>
    </citation>
    <scope>NUCLEOTIDE SEQUENCE</scope>
    <source>
        <strain evidence="2">SID14436</strain>
    </source>
</reference>
<evidence type="ECO:0000313" key="2">
    <source>
        <dbReference type="EMBL" id="NEA88890.1"/>
    </source>
</evidence>
<proteinExistence type="predicted"/>
<dbReference type="PANTHER" id="PTHR38659">
    <property type="entry name" value="METAL-DEPENDENT PHOSPHOHYDROLASE"/>
    <property type="match status" value="1"/>
</dbReference>
<feature type="domain" description="HD/PDEase" evidence="1">
    <location>
        <begin position="22"/>
        <end position="157"/>
    </location>
</feature>
<dbReference type="SMART" id="SM00471">
    <property type="entry name" value="HDc"/>
    <property type="match status" value="1"/>
</dbReference>
<protein>
    <submittedName>
        <fullName evidence="2">HD domain-containing protein</fullName>
    </submittedName>
</protein>
<dbReference type="CDD" id="cd00077">
    <property type="entry name" value="HDc"/>
    <property type="match status" value="1"/>
</dbReference>
<gene>
    <name evidence="2" type="ORF">G3I53_23305</name>
</gene>
<organism evidence="2">
    <name type="scientific">Streptomyces sp. SID14436</name>
    <dbReference type="NCBI Taxonomy" id="2706070"/>
    <lineage>
        <taxon>Bacteria</taxon>
        <taxon>Bacillati</taxon>
        <taxon>Actinomycetota</taxon>
        <taxon>Actinomycetes</taxon>
        <taxon>Kitasatosporales</taxon>
        <taxon>Streptomycetaceae</taxon>
        <taxon>Streptomyces</taxon>
    </lineage>
</organism>
<dbReference type="PANTHER" id="PTHR38659:SF2">
    <property type="entry name" value="HDIG DOMAIN PROTEIN"/>
    <property type="match status" value="1"/>
</dbReference>
<sequence>MRIPGPDEIRALHERYAPTAEAFDLVHRHCEIVWSVAEQLLSDPRLSHVDAELVRAGCLLHDIGVYRLYGADGRLDHRNYVRHGLLGHEILEREELPETLRRFCSHHTGVGLTRDDILKQGLPLPPADYLAETVEERLVMYADKFHTKSRPSSFLSPEEYRDHVRRFGEDKVTAFEALRAEFGDPDLARPVRPHGAAALPFAHRPAEEF</sequence>
<evidence type="ECO:0000259" key="1">
    <source>
        <dbReference type="SMART" id="SM00471"/>
    </source>
</evidence>
<comment type="caution">
    <text evidence="2">The sequence shown here is derived from an EMBL/GenBank/DDBJ whole genome shotgun (WGS) entry which is preliminary data.</text>
</comment>
<dbReference type="AlphaFoldDB" id="A0A6G3R0C7"/>
<accession>A0A6G3R0C7</accession>
<dbReference type="NCBIfam" id="TIGR00277">
    <property type="entry name" value="HDIG"/>
    <property type="match status" value="1"/>
</dbReference>
<dbReference type="InterPro" id="IPR006674">
    <property type="entry name" value="HD_domain"/>
</dbReference>
<dbReference type="InterPro" id="IPR006675">
    <property type="entry name" value="HDIG_dom"/>
</dbReference>
<dbReference type="InterPro" id="IPR003607">
    <property type="entry name" value="HD/PDEase_dom"/>
</dbReference>
<dbReference type="Gene3D" id="1.10.3210.10">
    <property type="entry name" value="Hypothetical protein af1432"/>
    <property type="match status" value="1"/>
</dbReference>
<name>A0A6G3R0C7_9ACTN</name>
<dbReference type="EMBL" id="JAAGMD010000657">
    <property type="protein sequence ID" value="NEA88890.1"/>
    <property type="molecule type" value="Genomic_DNA"/>
</dbReference>
<dbReference type="Pfam" id="PF01966">
    <property type="entry name" value="HD"/>
    <property type="match status" value="1"/>
</dbReference>
<dbReference type="RefSeq" id="WP_164337481.1">
    <property type="nucleotide sequence ID" value="NZ_JAAGMD010000657.1"/>
</dbReference>